<keyword evidence="2" id="KW-0472">Membrane</keyword>
<dbReference type="InterPro" id="IPR010031">
    <property type="entry name" value="FAD_lactone_oxidase-like"/>
</dbReference>
<proteinExistence type="predicted"/>
<dbReference type="Proteomes" id="UP000246099">
    <property type="component" value="Chromosome"/>
</dbReference>
<dbReference type="PROSITE" id="PS51387">
    <property type="entry name" value="FAD_PCMH"/>
    <property type="match status" value="1"/>
</dbReference>
<keyword evidence="5" id="KW-1185">Reference proteome</keyword>
<dbReference type="EMBL" id="CP029600">
    <property type="protein sequence ID" value="AWO01104.1"/>
    <property type="molecule type" value="Genomic_DNA"/>
</dbReference>
<evidence type="ECO:0000259" key="3">
    <source>
        <dbReference type="PROSITE" id="PS51387"/>
    </source>
</evidence>
<dbReference type="InterPro" id="IPR007173">
    <property type="entry name" value="ALO_C"/>
</dbReference>
<dbReference type="Pfam" id="PF01565">
    <property type="entry name" value="FAD_binding_4"/>
    <property type="match status" value="1"/>
</dbReference>
<keyword evidence="2" id="KW-0812">Transmembrane</keyword>
<gene>
    <name evidence="4" type="ORF">DLD77_05035</name>
</gene>
<dbReference type="PANTHER" id="PTHR43762">
    <property type="entry name" value="L-GULONOLACTONE OXIDASE"/>
    <property type="match status" value="1"/>
</dbReference>
<dbReference type="Gene3D" id="3.30.465.10">
    <property type="match status" value="1"/>
</dbReference>
<feature type="domain" description="FAD-binding PCMH-type" evidence="3">
    <location>
        <begin position="13"/>
        <end position="181"/>
    </location>
</feature>
<evidence type="ECO:0000313" key="4">
    <source>
        <dbReference type="EMBL" id="AWO01104.1"/>
    </source>
</evidence>
<keyword evidence="2" id="KW-1133">Transmembrane helix</keyword>
<evidence type="ECO:0000256" key="2">
    <source>
        <dbReference type="SAM" id="Phobius"/>
    </source>
</evidence>
<dbReference type="InterPro" id="IPR016169">
    <property type="entry name" value="FAD-bd_PCMH_sub2"/>
</dbReference>
<feature type="transmembrane region" description="Helical" evidence="2">
    <location>
        <begin position="157"/>
        <end position="176"/>
    </location>
</feature>
<dbReference type="RefSeq" id="WP_119077301.1">
    <property type="nucleotide sequence ID" value="NZ_CP029600.1"/>
</dbReference>
<sequence length="448" mass="50336">MPLKKGKLVGWGNYPVAESYILTPRSENDSRNILQDTPLIARGLGRSYGDQAVNNNRYVALCTHLNHFISWNEAEGILTCQAGVSLDEIITVFAPKGWFPMICPGTKFVTMGGAIANDIHGKAHHIDGSFVNCVISFTILLADGSIVTASRTENADLFWANFGGLGLLGIILTVTMKMRKIETTYFRQKSIAIRNLDHMLEALETYDKEYNYSVAWIDALARGKKLGRGVLSLGNGAGFNELPERLKHRPLRLHSATKLRVPFFLPGFALNGLTVRVLNKVIAVVQNSPKEFVHYDKFFFPLDIINDWNKGYGKRGFIQYQFVIPEENGKKNLTEILEMIADSGCTPFLNVFKKMGDGQGILSFPFRGYTLAIDFPVTPRLLAFTPRLDEKVLSCGGRLYLGKDALLEEKMFKEMYPQYPEWLSVKQKYDPQNKFSSDISRRLGLEAV</sequence>
<dbReference type="PANTHER" id="PTHR43762:SF1">
    <property type="entry name" value="D-ARABINONO-1,4-LACTONE OXIDASE"/>
    <property type="match status" value="1"/>
</dbReference>
<reference evidence="4 5" key="1">
    <citation type="submission" date="2018-05" db="EMBL/GenBank/DDBJ databases">
        <title>Chitinophaga sp. nov., isolated from rhizosphere soil of Alhagi.</title>
        <authorList>
            <person name="Liu Y."/>
        </authorList>
    </citation>
    <scope>NUCLEOTIDE SEQUENCE [LARGE SCALE GENOMIC DNA]</scope>
    <source>
        <strain evidence="4 5">T22</strain>
    </source>
</reference>
<accession>A0ABM6WAR8</accession>
<dbReference type="Pfam" id="PF04030">
    <property type="entry name" value="ALO"/>
    <property type="match status" value="1"/>
</dbReference>
<dbReference type="InterPro" id="IPR006094">
    <property type="entry name" value="Oxid_FAD_bind_N"/>
</dbReference>
<evidence type="ECO:0000256" key="1">
    <source>
        <dbReference type="ARBA" id="ARBA00023002"/>
    </source>
</evidence>
<organism evidence="4 5">
    <name type="scientific">Chitinophaga alhagiae</name>
    <dbReference type="NCBI Taxonomy" id="2203219"/>
    <lineage>
        <taxon>Bacteria</taxon>
        <taxon>Pseudomonadati</taxon>
        <taxon>Bacteroidota</taxon>
        <taxon>Chitinophagia</taxon>
        <taxon>Chitinophagales</taxon>
        <taxon>Chitinophagaceae</taxon>
        <taxon>Chitinophaga</taxon>
    </lineage>
</organism>
<dbReference type="SUPFAM" id="SSF56176">
    <property type="entry name" value="FAD-binding/transporter-associated domain-like"/>
    <property type="match status" value="1"/>
</dbReference>
<protein>
    <recommendedName>
        <fullName evidence="3">FAD-binding PCMH-type domain-containing protein</fullName>
    </recommendedName>
</protein>
<dbReference type="InterPro" id="IPR036318">
    <property type="entry name" value="FAD-bd_PCMH-like_sf"/>
</dbReference>
<keyword evidence="1" id="KW-0560">Oxidoreductase</keyword>
<name>A0ABM6WAR8_9BACT</name>
<evidence type="ECO:0000313" key="5">
    <source>
        <dbReference type="Proteomes" id="UP000246099"/>
    </source>
</evidence>
<dbReference type="InterPro" id="IPR016166">
    <property type="entry name" value="FAD-bd_PCMH"/>
</dbReference>